<protein>
    <submittedName>
        <fullName evidence="2">Uncharacterized protein</fullName>
    </submittedName>
</protein>
<accession>A0A1I0ER78</accession>
<dbReference type="AlphaFoldDB" id="A0A1I0ER78"/>
<evidence type="ECO:0000313" key="2">
    <source>
        <dbReference type="EMBL" id="SET47828.1"/>
    </source>
</evidence>
<reference evidence="2 3" key="1">
    <citation type="submission" date="2016-10" db="EMBL/GenBank/DDBJ databases">
        <authorList>
            <person name="de Groot N.N."/>
        </authorList>
    </citation>
    <scope>NUCLEOTIDE SEQUENCE [LARGE SCALE GENOMIC DNA]</scope>
    <source>
        <strain evidence="2 3">DSM 11363</strain>
    </source>
</reference>
<evidence type="ECO:0000313" key="3">
    <source>
        <dbReference type="Proteomes" id="UP000182332"/>
    </source>
</evidence>
<dbReference type="EMBL" id="FOHW01000014">
    <property type="protein sequence ID" value="SET47828.1"/>
    <property type="molecule type" value="Genomic_DNA"/>
</dbReference>
<gene>
    <name evidence="2" type="ORF">SAMN05216197_11499</name>
</gene>
<dbReference type="Proteomes" id="UP000182332">
    <property type="component" value="Unassembled WGS sequence"/>
</dbReference>
<feature type="region of interest" description="Disordered" evidence="1">
    <location>
        <begin position="38"/>
        <end position="61"/>
    </location>
</feature>
<name>A0A1I0ER78_9PSED</name>
<organism evidence="2 3">
    <name type="scientific">Pseudomonas graminis</name>
    <dbReference type="NCBI Taxonomy" id="158627"/>
    <lineage>
        <taxon>Bacteria</taxon>
        <taxon>Pseudomonadati</taxon>
        <taxon>Pseudomonadota</taxon>
        <taxon>Gammaproteobacteria</taxon>
        <taxon>Pseudomonadales</taxon>
        <taxon>Pseudomonadaceae</taxon>
        <taxon>Pseudomonas</taxon>
    </lineage>
</organism>
<sequence length="129" mass="14460">MGVFDQQTVVDAVEDLRKLFQQKLTSGSHSDRIAEQAASDFGGHRRNCETHDGVTNHEDRAESGDLQTYKSNPVDAHQTLRAVGRHQNVDVVAQSILYRIVDQQLVGVVPIKLLALIFTTHKCYQLLYS</sequence>
<evidence type="ECO:0000256" key="1">
    <source>
        <dbReference type="SAM" id="MobiDB-lite"/>
    </source>
</evidence>
<proteinExistence type="predicted"/>
<feature type="compositionally biased region" description="Basic and acidic residues" evidence="1">
    <location>
        <begin position="42"/>
        <end position="61"/>
    </location>
</feature>